<dbReference type="AlphaFoldDB" id="S7Q2X3"/>
<dbReference type="Gene3D" id="4.10.240.10">
    <property type="entry name" value="Zn(2)-C6 fungal-type DNA-binding domain"/>
    <property type="match status" value="1"/>
</dbReference>
<dbReference type="InterPro" id="IPR051615">
    <property type="entry name" value="Transcr_Regulatory_Elem"/>
</dbReference>
<evidence type="ECO:0000256" key="7">
    <source>
        <dbReference type="ARBA" id="ARBA00023242"/>
    </source>
</evidence>
<feature type="region of interest" description="Disordered" evidence="8">
    <location>
        <begin position="218"/>
        <end position="297"/>
    </location>
</feature>
<dbReference type="SUPFAM" id="SSF57701">
    <property type="entry name" value="Zn2/Cys6 DNA-binding domain"/>
    <property type="match status" value="1"/>
</dbReference>
<evidence type="ECO:0000256" key="1">
    <source>
        <dbReference type="ARBA" id="ARBA00004123"/>
    </source>
</evidence>
<dbReference type="PANTHER" id="PTHR31313">
    <property type="entry name" value="TY1 ENHANCER ACTIVATOR"/>
    <property type="match status" value="1"/>
</dbReference>
<evidence type="ECO:0000313" key="11">
    <source>
        <dbReference type="EMBL" id="EPQ54351.1"/>
    </source>
</evidence>
<feature type="compositionally biased region" description="Polar residues" evidence="8">
    <location>
        <begin position="279"/>
        <end position="291"/>
    </location>
</feature>
<evidence type="ECO:0000259" key="10">
    <source>
        <dbReference type="SMART" id="SM00906"/>
    </source>
</evidence>
<evidence type="ECO:0000313" key="12">
    <source>
        <dbReference type="Proteomes" id="UP000030669"/>
    </source>
</evidence>
<dbReference type="OrthoDB" id="2123952at2759"/>
<dbReference type="GO" id="GO:0006351">
    <property type="term" value="P:DNA-templated transcription"/>
    <property type="evidence" value="ECO:0007669"/>
    <property type="project" value="InterPro"/>
</dbReference>
<evidence type="ECO:0000256" key="8">
    <source>
        <dbReference type="SAM" id="MobiDB-lite"/>
    </source>
</evidence>
<dbReference type="HOGENOM" id="CLU_004748_1_0_1"/>
<accession>S7Q2X3</accession>
<feature type="domain" description="Xylanolytic transcriptional activator regulatory" evidence="10">
    <location>
        <begin position="496"/>
        <end position="575"/>
    </location>
</feature>
<evidence type="ECO:0000256" key="4">
    <source>
        <dbReference type="ARBA" id="ARBA00023015"/>
    </source>
</evidence>
<gene>
    <name evidence="11" type="ORF">GLOTRDRAFT_139650</name>
</gene>
<feature type="domain" description="Zn(2)-C6 fungal-type" evidence="9">
    <location>
        <begin position="29"/>
        <end position="75"/>
    </location>
</feature>
<dbReference type="OMA" id="INGPYYS"/>
<organism evidence="11 12">
    <name type="scientific">Gloeophyllum trabeum (strain ATCC 11539 / FP-39264 / Madison 617)</name>
    <name type="common">Brown rot fungus</name>
    <dbReference type="NCBI Taxonomy" id="670483"/>
    <lineage>
        <taxon>Eukaryota</taxon>
        <taxon>Fungi</taxon>
        <taxon>Dikarya</taxon>
        <taxon>Basidiomycota</taxon>
        <taxon>Agaricomycotina</taxon>
        <taxon>Agaricomycetes</taxon>
        <taxon>Gloeophyllales</taxon>
        <taxon>Gloeophyllaceae</taxon>
        <taxon>Gloeophyllum</taxon>
    </lineage>
</organism>
<dbReference type="GO" id="GO:0000981">
    <property type="term" value="F:DNA-binding transcription factor activity, RNA polymerase II-specific"/>
    <property type="evidence" value="ECO:0007669"/>
    <property type="project" value="InterPro"/>
</dbReference>
<dbReference type="GeneID" id="19304307"/>
<keyword evidence="12" id="KW-1185">Reference proteome</keyword>
<dbReference type="CDD" id="cd12148">
    <property type="entry name" value="fungal_TF_MHR"/>
    <property type="match status" value="1"/>
</dbReference>
<keyword evidence="2" id="KW-0479">Metal-binding</keyword>
<dbReference type="InterPro" id="IPR007219">
    <property type="entry name" value="XnlR_reg_dom"/>
</dbReference>
<reference evidence="11 12" key="1">
    <citation type="journal article" date="2012" name="Science">
        <title>The Paleozoic origin of enzymatic lignin decomposition reconstructed from 31 fungal genomes.</title>
        <authorList>
            <person name="Floudas D."/>
            <person name="Binder M."/>
            <person name="Riley R."/>
            <person name="Barry K."/>
            <person name="Blanchette R.A."/>
            <person name="Henrissat B."/>
            <person name="Martinez A.T."/>
            <person name="Otillar R."/>
            <person name="Spatafora J.W."/>
            <person name="Yadav J.S."/>
            <person name="Aerts A."/>
            <person name="Benoit I."/>
            <person name="Boyd A."/>
            <person name="Carlson A."/>
            <person name="Copeland A."/>
            <person name="Coutinho P.M."/>
            <person name="de Vries R.P."/>
            <person name="Ferreira P."/>
            <person name="Findley K."/>
            <person name="Foster B."/>
            <person name="Gaskell J."/>
            <person name="Glotzer D."/>
            <person name="Gorecki P."/>
            <person name="Heitman J."/>
            <person name="Hesse C."/>
            <person name="Hori C."/>
            <person name="Igarashi K."/>
            <person name="Jurgens J.A."/>
            <person name="Kallen N."/>
            <person name="Kersten P."/>
            <person name="Kohler A."/>
            <person name="Kuees U."/>
            <person name="Kumar T.K.A."/>
            <person name="Kuo A."/>
            <person name="LaButti K."/>
            <person name="Larrondo L.F."/>
            <person name="Lindquist E."/>
            <person name="Ling A."/>
            <person name="Lombard V."/>
            <person name="Lucas S."/>
            <person name="Lundell T."/>
            <person name="Martin R."/>
            <person name="McLaughlin D.J."/>
            <person name="Morgenstern I."/>
            <person name="Morin E."/>
            <person name="Murat C."/>
            <person name="Nagy L.G."/>
            <person name="Nolan M."/>
            <person name="Ohm R.A."/>
            <person name="Patyshakuliyeva A."/>
            <person name="Rokas A."/>
            <person name="Ruiz-Duenas F.J."/>
            <person name="Sabat G."/>
            <person name="Salamov A."/>
            <person name="Samejima M."/>
            <person name="Schmutz J."/>
            <person name="Slot J.C."/>
            <person name="St John F."/>
            <person name="Stenlid J."/>
            <person name="Sun H."/>
            <person name="Sun S."/>
            <person name="Syed K."/>
            <person name="Tsang A."/>
            <person name="Wiebenga A."/>
            <person name="Young D."/>
            <person name="Pisabarro A."/>
            <person name="Eastwood D.C."/>
            <person name="Martin F."/>
            <person name="Cullen D."/>
            <person name="Grigoriev I.V."/>
            <person name="Hibbett D.S."/>
        </authorList>
    </citation>
    <scope>NUCLEOTIDE SEQUENCE [LARGE SCALE GENOMIC DNA]</scope>
    <source>
        <strain evidence="11 12">ATCC 11539</strain>
    </source>
</reference>
<proteinExistence type="predicted"/>
<keyword evidence="6" id="KW-0804">Transcription</keyword>
<dbReference type="KEGG" id="gtr:GLOTRDRAFT_139650"/>
<dbReference type="InterPro" id="IPR001138">
    <property type="entry name" value="Zn2Cys6_DnaBD"/>
</dbReference>
<dbReference type="PANTHER" id="PTHR31313:SF78">
    <property type="entry name" value="TRANSCRIPTION FACTOR DOMAIN-CONTAINING PROTEIN"/>
    <property type="match status" value="1"/>
</dbReference>
<dbReference type="eggNOG" id="ENOG502QU3W">
    <property type="taxonomic scope" value="Eukaryota"/>
</dbReference>
<dbReference type="InterPro" id="IPR036864">
    <property type="entry name" value="Zn2-C6_fun-type_DNA-bd_sf"/>
</dbReference>
<dbReference type="SMART" id="SM00906">
    <property type="entry name" value="Fungal_trans"/>
    <property type="match status" value="1"/>
</dbReference>
<keyword evidence="5" id="KW-0238">DNA-binding</keyword>
<evidence type="ECO:0000256" key="6">
    <source>
        <dbReference type="ARBA" id="ARBA00023163"/>
    </source>
</evidence>
<feature type="compositionally biased region" description="Polar residues" evidence="8">
    <location>
        <begin position="1"/>
        <end position="11"/>
    </location>
</feature>
<dbReference type="EMBL" id="KB469304">
    <property type="protein sequence ID" value="EPQ54351.1"/>
    <property type="molecule type" value="Genomic_DNA"/>
</dbReference>
<dbReference type="GO" id="GO:0008270">
    <property type="term" value="F:zinc ion binding"/>
    <property type="evidence" value="ECO:0007669"/>
    <property type="project" value="InterPro"/>
</dbReference>
<dbReference type="Pfam" id="PF04082">
    <property type="entry name" value="Fungal_trans"/>
    <property type="match status" value="1"/>
</dbReference>
<dbReference type="Proteomes" id="UP000030669">
    <property type="component" value="Unassembled WGS sequence"/>
</dbReference>
<keyword evidence="7" id="KW-0539">Nucleus</keyword>
<evidence type="ECO:0000256" key="3">
    <source>
        <dbReference type="ARBA" id="ARBA00022833"/>
    </source>
</evidence>
<comment type="subcellular location">
    <subcellularLocation>
        <location evidence="1">Nucleus</location>
    </subcellularLocation>
</comment>
<dbReference type="CDD" id="cd00067">
    <property type="entry name" value="GAL4"/>
    <property type="match status" value="1"/>
</dbReference>
<keyword evidence="3" id="KW-0862">Zinc</keyword>
<evidence type="ECO:0000259" key="9">
    <source>
        <dbReference type="SMART" id="SM00066"/>
    </source>
</evidence>
<dbReference type="STRING" id="670483.S7Q2X3"/>
<dbReference type="SMART" id="SM00066">
    <property type="entry name" value="GAL4"/>
    <property type="match status" value="1"/>
</dbReference>
<sequence>MSSASQSQTPGESEAELIAEVSMDAAVKKRSSRACDHCRKTKNKCERPEDGAPCKSCAAAGIGNFFATQADDNGLTNYQYLACTFLGPTHKRGPPKGYIHALEQRWYLAESILGAVLASPDPRAQSVVSTLRQDELAHEVLNKVDIGPFGSTGRALKSSFPTMEDLFYGEQAVPQPHGPARANRQSRVSREFVSFVQESAMTPDEVSQWRDRLANLLGSSNRPKYSADEPRASTSIAPQHDNPQNRPVSGGPPAQKRRLDDSFYGPEGRPDFSRMYTMDSGSTTNETPATSDSDEGTEAFGQLSLDERQEIRYHGKASGLHLLGRNERSDDGREGGIWNFPLVRLWNASYAPLTMEEALDVGTPDPEIQQRLLSLYFTYIHPAFPVIHKATFLNEYEARYVRYFYKPPSDINLIAISARSKASLGDHTRISKLLLLVIFAVSERIRREEEKSNMCDFLKEALNDLKEVFEVSRLTTCKALLLLGMHEIGIGSTEHAWLYIGMAVRMAEDLGLNCAGDNWRLNGSEMFSPLENQIRKRIWWACCIAESHICSFMGRPMSIGRQDSNVELPEINEDEDEDIWQALGNDGTQHQPIHSNISSCFRYEASLSMIVSDILAKIYPVRSSTSTLRRSHLTQLQSNLHQWYIDLPERLRYDKTHLVPPHVLVLHVQYWSAVLLLNRAFLPRKVERSSLSMQCMDVCQVSANHISTLVNDYREKFGLKCASPILIPHIQSAGIMHAVTLMLRKSNGQAYLGWSQCLSALDEMKSAWPSAQQAWQLLHGVKLNFDESTGPSTGPTDRQKLTPEEYLVQTPYDAGGSHGSGSAPSMGDMLGDHLRHAHFTNMGSVGQFYPGYEPLSTSQENPSWPAWQHPSLRPEVPISVPRPPGYQAVPDPSLVHAYSDRGGTMYIVPHLHRPNPPDHPQ</sequence>
<dbReference type="RefSeq" id="XP_007867640.1">
    <property type="nucleotide sequence ID" value="XM_007869449.1"/>
</dbReference>
<evidence type="ECO:0000256" key="5">
    <source>
        <dbReference type="ARBA" id="ARBA00023125"/>
    </source>
</evidence>
<feature type="compositionally biased region" description="Polar residues" evidence="8">
    <location>
        <begin position="232"/>
        <end position="247"/>
    </location>
</feature>
<feature type="region of interest" description="Disordered" evidence="8">
    <location>
        <begin position="1"/>
        <end position="20"/>
    </location>
</feature>
<dbReference type="GO" id="GO:0003677">
    <property type="term" value="F:DNA binding"/>
    <property type="evidence" value="ECO:0007669"/>
    <property type="project" value="UniProtKB-KW"/>
</dbReference>
<evidence type="ECO:0008006" key="13">
    <source>
        <dbReference type="Google" id="ProtNLM"/>
    </source>
</evidence>
<evidence type="ECO:0000256" key="2">
    <source>
        <dbReference type="ARBA" id="ARBA00022723"/>
    </source>
</evidence>
<name>S7Q2X3_GLOTA</name>
<protein>
    <recommendedName>
        <fullName evidence="13">Zn(2)-C6 fungal-type domain-containing protein</fullName>
    </recommendedName>
</protein>
<keyword evidence="4" id="KW-0805">Transcription regulation</keyword>
<dbReference type="GO" id="GO:0005634">
    <property type="term" value="C:nucleus"/>
    <property type="evidence" value="ECO:0007669"/>
    <property type="project" value="UniProtKB-SubCell"/>
</dbReference>